<reference evidence="4" key="1">
    <citation type="journal article" date="2014" name="Front. Microbiol.">
        <title>High frequency of phylogenetically diverse reductive dehalogenase-homologous genes in deep subseafloor sedimentary metagenomes.</title>
        <authorList>
            <person name="Kawai M."/>
            <person name="Futagami T."/>
            <person name="Toyoda A."/>
            <person name="Takaki Y."/>
            <person name="Nishi S."/>
            <person name="Hori S."/>
            <person name="Arai W."/>
            <person name="Tsubouchi T."/>
            <person name="Morono Y."/>
            <person name="Uchiyama I."/>
            <person name="Ito T."/>
            <person name="Fujiyama A."/>
            <person name="Inagaki F."/>
            <person name="Takami H."/>
        </authorList>
    </citation>
    <scope>NUCLEOTIDE SEQUENCE</scope>
    <source>
        <strain evidence="4">Expedition CK06-06</strain>
    </source>
</reference>
<dbReference type="PANTHER" id="PTHR43578">
    <property type="entry name" value="NADH-QUINONE OXIDOREDUCTASE SUBUNIT F"/>
    <property type="match status" value="1"/>
</dbReference>
<organism evidence="4">
    <name type="scientific">marine sediment metagenome</name>
    <dbReference type="NCBI Taxonomy" id="412755"/>
    <lineage>
        <taxon>unclassified sequences</taxon>
        <taxon>metagenomes</taxon>
        <taxon>ecological metagenomes</taxon>
    </lineage>
</organism>
<dbReference type="Gene3D" id="3.40.30.10">
    <property type="entry name" value="Glutaredoxin"/>
    <property type="match status" value="1"/>
</dbReference>
<dbReference type="PANTHER" id="PTHR43578:SF3">
    <property type="entry name" value="NADH-QUINONE OXIDOREDUCTASE SUBUNIT F"/>
    <property type="match status" value="1"/>
</dbReference>
<evidence type="ECO:0000313" key="4">
    <source>
        <dbReference type="EMBL" id="GAG27094.1"/>
    </source>
</evidence>
<comment type="caution">
    <text evidence="4">The sequence shown here is derived from an EMBL/GenBank/DDBJ whole genome shotgun (WGS) entry which is preliminary data.</text>
</comment>
<dbReference type="GO" id="GO:0051536">
    <property type="term" value="F:iron-sulfur cluster binding"/>
    <property type="evidence" value="ECO:0007669"/>
    <property type="project" value="UniProtKB-KW"/>
</dbReference>
<dbReference type="Pfam" id="PF01257">
    <property type="entry name" value="2Fe-2S_thioredx"/>
    <property type="match status" value="1"/>
</dbReference>
<gene>
    <name evidence="4" type="ORF">S01H1_53880</name>
</gene>
<evidence type="ECO:0000256" key="1">
    <source>
        <dbReference type="ARBA" id="ARBA00022723"/>
    </source>
</evidence>
<evidence type="ECO:0000256" key="3">
    <source>
        <dbReference type="ARBA" id="ARBA00023014"/>
    </source>
</evidence>
<evidence type="ECO:0000256" key="2">
    <source>
        <dbReference type="ARBA" id="ARBA00023004"/>
    </source>
</evidence>
<evidence type="ECO:0008006" key="5">
    <source>
        <dbReference type="Google" id="ProtNLM"/>
    </source>
</evidence>
<feature type="non-terminal residue" evidence="4">
    <location>
        <position position="131"/>
    </location>
</feature>
<dbReference type="AlphaFoldDB" id="X0W829"/>
<name>X0W829_9ZZZZ</name>
<dbReference type="CDD" id="cd02980">
    <property type="entry name" value="TRX_Fd_family"/>
    <property type="match status" value="1"/>
</dbReference>
<keyword evidence="1" id="KW-0479">Metal-binding</keyword>
<protein>
    <recommendedName>
        <fullName evidence="5">NADH-ubiquinone oxidoreductase 51kDa subunit FMN-binding domain-containing protein</fullName>
    </recommendedName>
</protein>
<keyword evidence="3" id="KW-0411">Iron-sulfur</keyword>
<dbReference type="EMBL" id="BARS01034914">
    <property type="protein sequence ID" value="GAG27094.1"/>
    <property type="molecule type" value="Genomic_DNA"/>
</dbReference>
<dbReference type="FunFam" id="3.40.30.10:FF:000544">
    <property type="entry name" value="Hydrogenase subunit HymB, putative"/>
    <property type="match status" value="1"/>
</dbReference>
<proteinExistence type="predicted"/>
<dbReference type="InterPro" id="IPR036249">
    <property type="entry name" value="Thioredoxin-like_sf"/>
</dbReference>
<dbReference type="GO" id="GO:0046872">
    <property type="term" value="F:metal ion binding"/>
    <property type="evidence" value="ECO:0007669"/>
    <property type="project" value="UniProtKB-KW"/>
</dbReference>
<sequence>MDEINTTKLDKIRAETSESRKVQKTCITVCGGTGCHAYGCLKVAEAFRDEIKKQNLQDSIDVKTTGCHGFCERGPIVVIQPEGIFYQRIQLSDIQAVISETIINKKIIDRLLYVDPRTKEKIVYEKEVPFY</sequence>
<accession>X0W829</accession>
<keyword evidence="2" id="KW-0408">Iron</keyword>
<dbReference type="SUPFAM" id="SSF52833">
    <property type="entry name" value="Thioredoxin-like"/>
    <property type="match status" value="1"/>
</dbReference>